<organism evidence="1 2">
    <name type="scientific">Caballeronia novacaledonica</name>
    <dbReference type="NCBI Taxonomy" id="1544861"/>
    <lineage>
        <taxon>Bacteria</taxon>
        <taxon>Pseudomonadati</taxon>
        <taxon>Pseudomonadota</taxon>
        <taxon>Betaproteobacteria</taxon>
        <taxon>Burkholderiales</taxon>
        <taxon>Burkholderiaceae</taxon>
        <taxon>Caballeronia</taxon>
    </lineage>
</organism>
<accession>A0ACB5R335</accession>
<proteinExistence type="predicted"/>
<keyword evidence="2" id="KW-1185">Reference proteome</keyword>
<evidence type="ECO:0000313" key="1">
    <source>
        <dbReference type="EMBL" id="GJH21753.1"/>
    </source>
</evidence>
<name>A0ACB5R335_9BURK</name>
<dbReference type="Proteomes" id="UP001055013">
    <property type="component" value="Unassembled WGS sequence"/>
</dbReference>
<sequence length="238" mass="25865">MDLPAYLVSYNLASLPLDYPWNSELFNTFWAPTDESNPRLASQINSITTKAAYALGIACSEWVIARVDGHAETADSLLRTEAAWTASLDRSYAKLPLPDRIPPSDPQEYAYPLLLAMRLAAYAHQTLGGSGVGVRTCAHGLAALVDHIAGRHPAFAPWLSDSLRRCATHFPDAGVPLDQQEAVPKDFFEPGFVWRDGMAIPALERFVATLDPTKNPYLHSADAMRAAGFTGVPYGPAP</sequence>
<protein>
    <submittedName>
        <fullName evidence="1">Uncharacterized protein</fullName>
    </submittedName>
</protein>
<reference evidence="1" key="1">
    <citation type="submission" date="2021-09" db="EMBL/GenBank/DDBJ databases">
        <title>Isolation and characterization of 3-chlorobenzoate degrading bacteria from soils in Shizuoka.</title>
        <authorList>
            <person name="Ifat A."/>
            <person name="Ogawa N."/>
            <person name="Kimbara K."/>
            <person name="Moriuchi R."/>
            <person name="Dohra H."/>
            <person name="Shintani M."/>
        </authorList>
    </citation>
    <scope>NUCLEOTIDE SEQUENCE</scope>
    <source>
        <strain evidence="1">19CS2-2</strain>
    </source>
</reference>
<comment type="caution">
    <text evidence="1">The sequence shown here is derived from an EMBL/GenBank/DDBJ whole genome shotgun (WGS) entry which is preliminary data.</text>
</comment>
<dbReference type="EMBL" id="BPUR01000031">
    <property type="protein sequence ID" value="GJH21753.1"/>
    <property type="molecule type" value="Genomic_DNA"/>
</dbReference>
<evidence type="ECO:0000313" key="2">
    <source>
        <dbReference type="Proteomes" id="UP001055013"/>
    </source>
</evidence>
<gene>
    <name evidence="1" type="ORF">CBA19CS22_34445</name>
</gene>